<proteinExistence type="inferred from homology"/>
<organism evidence="4 5">
    <name type="scientific">Pseudescherichia vulneris NBRC 102420</name>
    <dbReference type="NCBI Taxonomy" id="1115515"/>
    <lineage>
        <taxon>Bacteria</taxon>
        <taxon>Pseudomonadati</taxon>
        <taxon>Pseudomonadota</taxon>
        <taxon>Gammaproteobacteria</taxon>
        <taxon>Enterobacterales</taxon>
        <taxon>Enterobacteriaceae</taxon>
        <taxon>Pseudescherichia</taxon>
    </lineage>
</organism>
<comment type="subcellular location">
    <subcellularLocation>
        <location evidence="1">Cytoplasm</location>
        <location evidence="1">Nucleoid</location>
    </subcellularLocation>
</comment>
<dbReference type="GO" id="GO:0003727">
    <property type="term" value="F:single-stranded RNA binding"/>
    <property type="evidence" value="ECO:0007669"/>
    <property type="project" value="TreeGrafter"/>
</dbReference>
<protein>
    <recommendedName>
        <fullName evidence="6">Nucleoid-associated protein</fullName>
    </recommendedName>
</protein>
<dbReference type="PANTHER" id="PTHR38772:SF1">
    <property type="entry name" value="NUCLEOID-ASSOCIATED PROTEIN YEJK"/>
    <property type="match status" value="1"/>
</dbReference>
<name>A0A090V300_PSEVU</name>
<dbReference type="GO" id="GO:0003690">
    <property type="term" value="F:double-stranded DNA binding"/>
    <property type="evidence" value="ECO:0007669"/>
    <property type="project" value="TreeGrafter"/>
</dbReference>
<accession>A0A090V300</accession>
<comment type="similarity">
    <text evidence="2">Belongs to the YejK family.</text>
</comment>
<dbReference type="PANTHER" id="PTHR38772">
    <property type="match status" value="1"/>
</dbReference>
<dbReference type="InterPro" id="IPR007358">
    <property type="entry name" value="Nucleoid_associated_NdpA"/>
</dbReference>
<dbReference type="Pfam" id="PF04245">
    <property type="entry name" value="NA37"/>
    <property type="match status" value="1"/>
</dbReference>
<dbReference type="Proteomes" id="UP000029462">
    <property type="component" value="Unassembled WGS sequence"/>
</dbReference>
<evidence type="ECO:0000256" key="2">
    <source>
        <dbReference type="ARBA" id="ARBA00009035"/>
    </source>
</evidence>
<evidence type="ECO:0000256" key="3">
    <source>
        <dbReference type="ARBA" id="ARBA00022490"/>
    </source>
</evidence>
<evidence type="ECO:0000256" key="1">
    <source>
        <dbReference type="ARBA" id="ARBA00004453"/>
    </source>
</evidence>
<comment type="caution">
    <text evidence="4">The sequence shown here is derived from an EMBL/GenBank/DDBJ whole genome shotgun (WGS) entry which is preliminary data.</text>
</comment>
<keyword evidence="5" id="KW-1185">Reference proteome</keyword>
<dbReference type="RefSeq" id="WP_042391503.1">
    <property type="nucleotide sequence ID" value="NZ_BBMZ01000011.1"/>
</dbReference>
<gene>
    <name evidence="4" type="ORF">EV102420_11_00330</name>
</gene>
<dbReference type="STRING" id="1115515.EV102420_11_00330"/>
<evidence type="ECO:0000313" key="4">
    <source>
        <dbReference type="EMBL" id="GAL58463.1"/>
    </source>
</evidence>
<evidence type="ECO:0000313" key="5">
    <source>
        <dbReference type="Proteomes" id="UP000029462"/>
    </source>
</evidence>
<sequence>MGGFVCQECGNVIDDIEQNCEICGASPNVARIGNQNFIVVNAITAHLEKEKIFDYTIGELWNLTTPVATEFITRIEKKFRRKNKFHNYLIKDSLPNSIPTLLTKFIKDKIIFEDFCKTVMNKLKLNSNNENVVTKLVGGTLVFVHYKSLSDADDLGKLLIVMVDKRGAFDFEEVSLQPKRLNPVNTDALRQAAMFDLTLFDECYPDNDGHSYVDFIQGKSQSDVFKDSLGCTKDVDNKRSINEIFRAIETFVSFNSLGRAVRENADVEVRDFLDTKSRDTIDKSVSVDEIQKIIDKCLPKKSKFLGTFKDFVYENEFKVDAQFEPTIYSATQALTIKLTDEDKNFEIKILRGAIGDEKSNKPVIIGSRNNEVIIRLSPEEFHKLRRYANEK</sequence>
<evidence type="ECO:0008006" key="6">
    <source>
        <dbReference type="Google" id="ProtNLM"/>
    </source>
</evidence>
<dbReference type="GO" id="GO:0043590">
    <property type="term" value="C:bacterial nucleoid"/>
    <property type="evidence" value="ECO:0007669"/>
    <property type="project" value="TreeGrafter"/>
</dbReference>
<dbReference type="AlphaFoldDB" id="A0A090V300"/>
<dbReference type="OrthoDB" id="9131762at2"/>
<reference evidence="4 5" key="1">
    <citation type="submission" date="2014-09" db="EMBL/GenBank/DDBJ databases">
        <title>Whole genome shotgun sequence of Escherichia vulneris NBRC 102420.</title>
        <authorList>
            <person name="Yoshida Y."/>
            <person name="Hosoyama A."/>
            <person name="Tsuchikane K."/>
            <person name="Ohji S."/>
            <person name="Ichikawa N."/>
            <person name="Kimura A."/>
            <person name="Yamazoe A."/>
            <person name="Ezaki T."/>
            <person name="Fujita N."/>
        </authorList>
    </citation>
    <scope>NUCLEOTIDE SEQUENCE [LARGE SCALE GENOMIC DNA]</scope>
    <source>
        <strain evidence="4 5">NBRC 102420</strain>
    </source>
</reference>
<keyword evidence="3" id="KW-0963">Cytoplasm</keyword>
<dbReference type="EMBL" id="BBMZ01000011">
    <property type="protein sequence ID" value="GAL58463.1"/>
    <property type="molecule type" value="Genomic_DNA"/>
</dbReference>
<dbReference type="eggNOG" id="COG3081">
    <property type="taxonomic scope" value="Bacteria"/>
</dbReference>